<evidence type="ECO:0000313" key="5">
    <source>
        <dbReference type="EMBL" id="KAF8430974.1"/>
    </source>
</evidence>
<organism evidence="5 6">
    <name type="scientific">Boletus edulis BED1</name>
    <dbReference type="NCBI Taxonomy" id="1328754"/>
    <lineage>
        <taxon>Eukaryota</taxon>
        <taxon>Fungi</taxon>
        <taxon>Dikarya</taxon>
        <taxon>Basidiomycota</taxon>
        <taxon>Agaricomycotina</taxon>
        <taxon>Agaricomycetes</taxon>
        <taxon>Agaricomycetidae</taxon>
        <taxon>Boletales</taxon>
        <taxon>Boletineae</taxon>
        <taxon>Boletaceae</taxon>
        <taxon>Boletoideae</taxon>
        <taxon>Boletus</taxon>
    </lineage>
</organism>
<dbReference type="PANTHER" id="PTHR47966:SF57">
    <property type="entry name" value="PEPTIDASE A1 DOMAIN-CONTAINING PROTEIN"/>
    <property type="match status" value="1"/>
</dbReference>
<protein>
    <submittedName>
        <fullName evidence="5">Aspartic peptidase domain-containing protein</fullName>
    </submittedName>
</protein>
<dbReference type="PRINTS" id="PR00792">
    <property type="entry name" value="PEPSIN"/>
</dbReference>
<keyword evidence="3" id="KW-0472">Membrane</keyword>
<dbReference type="InterPro" id="IPR034164">
    <property type="entry name" value="Pepsin-like_dom"/>
</dbReference>
<dbReference type="AlphaFoldDB" id="A0AAD4BHC8"/>
<dbReference type="Pfam" id="PF00026">
    <property type="entry name" value="Asp"/>
    <property type="match status" value="1"/>
</dbReference>
<feature type="transmembrane region" description="Helical" evidence="3">
    <location>
        <begin position="421"/>
        <end position="442"/>
    </location>
</feature>
<name>A0AAD4BHC8_BOLED</name>
<comment type="similarity">
    <text evidence="1">Belongs to the peptidase A1 family.</text>
</comment>
<evidence type="ECO:0000313" key="6">
    <source>
        <dbReference type="Proteomes" id="UP001194468"/>
    </source>
</evidence>
<dbReference type="InterPro" id="IPR001461">
    <property type="entry name" value="Aspartic_peptidase_A1"/>
</dbReference>
<dbReference type="InterPro" id="IPR021109">
    <property type="entry name" value="Peptidase_aspartic_dom_sf"/>
</dbReference>
<accession>A0AAD4BHC8</accession>
<reference evidence="5" key="2">
    <citation type="journal article" date="2020" name="Nat. Commun.">
        <title>Large-scale genome sequencing of mycorrhizal fungi provides insights into the early evolution of symbiotic traits.</title>
        <authorList>
            <person name="Miyauchi S."/>
            <person name="Kiss E."/>
            <person name="Kuo A."/>
            <person name="Drula E."/>
            <person name="Kohler A."/>
            <person name="Sanchez-Garcia M."/>
            <person name="Morin E."/>
            <person name="Andreopoulos B."/>
            <person name="Barry K.W."/>
            <person name="Bonito G."/>
            <person name="Buee M."/>
            <person name="Carver A."/>
            <person name="Chen C."/>
            <person name="Cichocki N."/>
            <person name="Clum A."/>
            <person name="Culley D."/>
            <person name="Crous P.W."/>
            <person name="Fauchery L."/>
            <person name="Girlanda M."/>
            <person name="Hayes R.D."/>
            <person name="Keri Z."/>
            <person name="LaButti K."/>
            <person name="Lipzen A."/>
            <person name="Lombard V."/>
            <person name="Magnuson J."/>
            <person name="Maillard F."/>
            <person name="Murat C."/>
            <person name="Nolan M."/>
            <person name="Ohm R.A."/>
            <person name="Pangilinan J."/>
            <person name="Pereira M.F."/>
            <person name="Perotto S."/>
            <person name="Peter M."/>
            <person name="Pfister S."/>
            <person name="Riley R."/>
            <person name="Sitrit Y."/>
            <person name="Stielow J.B."/>
            <person name="Szollosi G."/>
            <person name="Zifcakova L."/>
            <person name="Stursova M."/>
            <person name="Spatafora J.W."/>
            <person name="Tedersoo L."/>
            <person name="Vaario L.M."/>
            <person name="Yamada A."/>
            <person name="Yan M."/>
            <person name="Wang P."/>
            <person name="Xu J."/>
            <person name="Bruns T."/>
            <person name="Baldrian P."/>
            <person name="Vilgalys R."/>
            <person name="Dunand C."/>
            <person name="Henrissat B."/>
            <person name="Grigoriev I.V."/>
            <person name="Hibbett D."/>
            <person name="Nagy L.G."/>
            <person name="Martin F.M."/>
        </authorList>
    </citation>
    <scope>NUCLEOTIDE SEQUENCE</scope>
    <source>
        <strain evidence="5">BED1</strain>
    </source>
</reference>
<feature type="region of interest" description="Disordered" evidence="2">
    <location>
        <begin position="471"/>
        <end position="501"/>
    </location>
</feature>
<evidence type="ECO:0000256" key="2">
    <source>
        <dbReference type="SAM" id="MobiDB-lite"/>
    </source>
</evidence>
<evidence type="ECO:0000259" key="4">
    <source>
        <dbReference type="PROSITE" id="PS51767"/>
    </source>
</evidence>
<dbReference type="EMBL" id="WHUW01000054">
    <property type="protein sequence ID" value="KAF8430974.1"/>
    <property type="molecule type" value="Genomic_DNA"/>
</dbReference>
<evidence type="ECO:0000256" key="3">
    <source>
        <dbReference type="SAM" id="Phobius"/>
    </source>
</evidence>
<dbReference type="Gene3D" id="2.40.70.10">
    <property type="entry name" value="Acid Proteases"/>
    <property type="match status" value="2"/>
</dbReference>
<comment type="caution">
    <text evidence="5">The sequence shown here is derived from an EMBL/GenBank/DDBJ whole genome shotgun (WGS) entry which is preliminary data.</text>
</comment>
<dbReference type="InterPro" id="IPR033121">
    <property type="entry name" value="PEPTIDASE_A1"/>
</dbReference>
<dbReference type="PROSITE" id="PS51767">
    <property type="entry name" value="PEPTIDASE_A1"/>
    <property type="match status" value="1"/>
</dbReference>
<proteinExistence type="inferred from homology"/>
<keyword evidence="6" id="KW-1185">Reference proteome</keyword>
<dbReference type="GO" id="GO:0006508">
    <property type="term" value="P:proteolysis"/>
    <property type="evidence" value="ECO:0007669"/>
    <property type="project" value="InterPro"/>
</dbReference>
<dbReference type="SUPFAM" id="SSF50630">
    <property type="entry name" value="Acid proteases"/>
    <property type="match status" value="1"/>
</dbReference>
<keyword evidence="3" id="KW-1133">Transmembrane helix</keyword>
<dbReference type="Proteomes" id="UP001194468">
    <property type="component" value="Unassembled WGS sequence"/>
</dbReference>
<feature type="compositionally biased region" description="Polar residues" evidence="2">
    <location>
        <begin position="480"/>
        <end position="490"/>
    </location>
</feature>
<gene>
    <name evidence="5" type="ORF">L210DRAFT_865519</name>
</gene>
<feature type="domain" description="Peptidase A1" evidence="4">
    <location>
        <begin position="13"/>
        <end position="360"/>
    </location>
</feature>
<sequence>MDMVPTNYYAVVYTVPVLVGSSQQKLSLQVDTGSSDLWIASKSCSSTSCSATSGRLYDPSSSQTTAVTFTLQYLSGTVSGPIVWDQVQIGGYVIPNQALAAATSVNNEPLSYNFDGILGLALPPNSLIQQMIPASTGDAPDGATISSNLFSLTPATNTPSQSFFSLTLARPGFTQIPSLLGIGRHPPEIVPDPSQINYSPLVSESVGTLFWKTTIRAITVYVNGQARSIALQSLSGAPEPTALLDSGTPLIMTTPTLANGIYGALGISPAADGMYYVPCATPLNMSITLNGQNELPLHPLDLTVEPAGQSNAQYCTGLIQTDPSQLTATSDIGDMILGIPFMRNVYTVMAYQQPNATGYFNTSVQFGTRPMLGLLGLTNATQALEEFNQVRVLKQPLGSGSSQPSSGNQSGESQLSIGVKILIGLVGFFALCVALFALRCLFARKRWKNTSPVEKANQGLREGLEYGAYRRARSGSRSSTDQTTLVYNSSPRKDKFSQDDDYSPEFGVRRSKLGNTGLELCDPWDPHGGTWRDTIIGTDAGEAASPRSSYFRPPDFADFDCGSLHASPEDLTSVLLMAHDGNDSQMSDVAEFGMHSVGMAGIGTAARGSVIDADFQHRLSSDSVTPLRRIASSLRSSHVLTSPRESV</sequence>
<dbReference type="GO" id="GO:0004190">
    <property type="term" value="F:aspartic-type endopeptidase activity"/>
    <property type="evidence" value="ECO:0007669"/>
    <property type="project" value="InterPro"/>
</dbReference>
<keyword evidence="3" id="KW-0812">Transmembrane</keyword>
<dbReference type="PANTHER" id="PTHR47966">
    <property type="entry name" value="BETA-SITE APP-CLEAVING ENZYME, ISOFORM A-RELATED"/>
    <property type="match status" value="1"/>
</dbReference>
<evidence type="ECO:0000256" key="1">
    <source>
        <dbReference type="ARBA" id="ARBA00007447"/>
    </source>
</evidence>
<dbReference type="CDD" id="cd05471">
    <property type="entry name" value="pepsin_like"/>
    <property type="match status" value="1"/>
</dbReference>
<reference evidence="5" key="1">
    <citation type="submission" date="2019-10" db="EMBL/GenBank/DDBJ databases">
        <authorList>
            <consortium name="DOE Joint Genome Institute"/>
            <person name="Kuo A."/>
            <person name="Miyauchi S."/>
            <person name="Kiss E."/>
            <person name="Drula E."/>
            <person name="Kohler A."/>
            <person name="Sanchez-Garcia M."/>
            <person name="Andreopoulos B."/>
            <person name="Barry K.W."/>
            <person name="Bonito G."/>
            <person name="Buee M."/>
            <person name="Carver A."/>
            <person name="Chen C."/>
            <person name="Cichocki N."/>
            <person name="Clum A."/>
            <person name="Culley D."/>
            <person name="Crous P.W."/>
            <person name="Fauchery L."/>
            <person name="Girlanda M."/>
            <person name="Hayes R."/>
            <person name="Keri Z."/>
            <person name="LaButti K."/>
            <person name="Lipzen A."/>
            <person name="Lombard V."/>
            <person name="Magnuson J."/>
            <person name="Maillard F."/>
            <person name="Morin E."/>
            <person name="Murat C."/>
            <person name="Nolan M."/>
            <person name="Ohm R."/>
            <person name="Pangilinan J."/>
            <person name="Pereira M."/>
            <person name="Perotto S."/>
            <person name="Peter M."/>
            <person name="Riley R."/>
            <person name="Sitrit Y."/>
            <person name="Stielow B."/>
            <person name="Szollosi G."/>
            <person name="Zifcakova L."/>
            <person name="Stursova M."/>
            <person name="Spatafora J.W."/>
            <person name="Tedersoo L."/>
            <person name="Vaario L.-M."/>
            <person name="Yamada A."/>
            <person name="Yan M."/>
            <person name="Wang P."/>
            <person name="Xu J."/>
            <person name="Bruns T."/>
            <person name="Baldrian P."/>
            <person name="Vilgalys R."/>
            <person name="Henrissat B."/>
            <person name="Grigoriev I.V."/>
            <person name="Hibbett D."/>
            <person name="Nagy L.G."/>
            <person name="Martin F.M."/>
        </authorList>
    </citation>
    <scope>NUCLEOTIDE SEQUENCE</scope>
    <source>
        <strain evidence="5">BED1</strain>
    </source>
</reference>